<accession>A0A915KJS4</accession>
<feature type="compositionally biased region" description="Basic and acidic residues" evidence="1">
    <location>
        <begin position="53"/>
        <end position="81"/>
    </location>
</feature>
<dbReference type="WBParaSite" id="nRc.2.0.1.t39009-RA">
    <property type="protein sequence ID" value="nRc.2.0.1.t39009-RA"/>
    <property type="gene ID" value="nRc.2.0.1.g39009"/>
</dbReference>
<organism evidence="2 3">
    <name type="scientific">Romanomermis culicivorax</name>
    <name type="common">Nematode worm</name>
    <dbReference type="NCBI Taxonomy" id="13658"/>
    <lineage>
        <taxon>Eukaryota</taxon>
        <taxon>Metazoa</taxon>
        <taxon>Ecdysozoa</taxon>
        <taxon>Nematoda</taxon>
        <taxon>Enoplea</taxon>
        <taxon>Dorylaimia</taxon>
        <taxon>Mermithida</taxon>
        <taxon>Mermithoidea</taxon>
        <taxon>Mermithidae</taxon>
        <taxon>Romanomermis</taxon>
    </lineage>
</organism>
<protein>
    <submittedName>
        <fullName evidence="3">Uncharacterized protein</fullName>
    </submittedName>
</protein>
<keyword evidence="2" id="KW-1185">Reference proteome</keyword>
<dbReference type="Proteomes" id="UP000887565">
    <property type="component" value="Unplaced"/>
</dbReference>
<name>A0A915KJS4_ROMCU</name>
<feature type="region of interest" description="Disordered" evidence="1">
    <location>
        <begin position="53"/>
        <end position="82"/>
    </location>
</feature>
<sequence length="125" mass="14182">MYHLYLESVAQGKKPASFQKYAAIFGQEYNLSFHRPKKDQCVECANFESLGENHPEKEALAEKQQLHIARKESSREAHKQDLATALEDESHVVVTMDLQSVLQNFIHMICDAGIHPAMINQSAKN</sequence>
<evidence type="ECO:0000313" key="2">
    <source>
        <dbReference type="Proteomes" id="UP000887565"/>
    </source>
</evidence>
<evidence type="ECO:0000256" key="1">
    <source>
        <dbReference type="SAM" id="MobiDB-lite"/>
    </source>
</evidence>
<proteinExistence type="predicted"/>
<evidence type="ECO:0000313" key="3">
    <source>
        <dbReference type="WBParaSite" id="nRc.2.0.1.t39009-RA"/>
    </source>
</evidence>
<dbReference type="AlphaFoldDB" id="A0A915KJS4"/>
<reference evidence="3" key="1">
    <citation type="submission" date="2022-11" db="UniProtKB">
        <authorList>
            <consortium name="WormBaseParasite"/>
        </authorList>
    </citation>
    <scope>IDENTIFICATION</scope>
</reference>